<dbReference type="RefSeq" id="WP_399843795.1">
    <property type="nucleotide sequence ID" value="NZ_JBITWC010000010.1"/>
</dbReference>
<dbReference type="EMBL" id="JBITWC010000010">
    <property type="protein sequence ID" value="MFI8749963.1"/>
    <property type="molecule type" value="Genomic_DNA"/>
</dbReference>
<organism evidence="1 2">
    <name type="scientific">Vreelandella lionensis</name>
    <dbReference type="NCBI Taxonomy" id="1144478"/>
    <lineage>
        <taxon>Bacteria</taxon>
        <taxon>Pseudomonadati</taxon>
        <taxon>Pseudomonadota</taxon>
        <taxon>Gammaproteobacteria</taxon>
        <taxon>Oceanospirillales</taxon>
        <taxon>Halomonadaceae</taxon>
        <taxon>Vreelandella</taxon>
    </lineage>
</organism>
<dbReference type="Proteomes" id="UP001614338">
    <property type="component" value="Unassembled WGS sequence"/>
</dbReference>
<accession>A0ABW8BTF2</accession>
<comment type="caution">
    <text evidence="1">The sequence shown here is derived from an EMBL/GenBank/DDBJ whole genome shotgun (WGS) entry which is preliminary data.</text>
</comment>
<keyword evidence="2" id="KW-1185">Reference proteome</keyword>
<protein>
    <submittedName>
        <fullName evidence="1">Uncharacterized protein</fullName>
    </submittedName>
</protein>
<sequence length="496" mass="56533">MAAFVETGTYLKFSDRPRSKSRPVLWPVLVHRVLYPEPRQPELNLFQRAVLGLVRAKRVKQDDIAALTGLHPELIALIVAQGVSNGWLTSDANGLTEKGHRLLDDEEDESTSLKAGFLIQDAITGYFWPRMVTKLEQIEPVDPQAKFPEFSANRRTGHIFRPYLARAKKQSLPDLDNELLARAYRDYRKDYRASQQLGGEHSSSEFFRLQGVQRLDASPEAARIVVWVTGDDEGDELWSVKDPLGLRAGAWWLEEPVKQLLGSDTKLRSFLAPLIGIPDAGTLTNDEWLRELQKRTELDILIEFPWIEAQPDIRRYFARLLKWRRKIESGSTWDSDLEAALGDCQKLLEVVMQWMIKMYPANVGQIPPAKKLDWKLNERLLGALGIPSFTEDVVRTLARQDLRQVIRACQNPSSSLKALLFAAGMGTLTDDQHPLKVLQDENLQIVQLLNLADLRNQSSHGQSKFKKGKVEKITQDVVLEHIEYALSFTECFKDWM</sequence>
<name>A0ABW8BTF2_9GAMM</name>
<proteinExistence type="predicted"/>
<reference evidence="1 2" key="1">
    <citation type="submission" date="2024-10" db="EMBL/GenBank/DDBJ databases">
        <title>The Natural Products Discovery Center: Release of the First 8490 Sequenced Strains for Exploring Actinobacteria Biosynthetic Diversity.</title>
        <authorList>
            <person name="Kalkreuter E."/>
            <person name="Kautsar S.A."/>
            <person name="Yang D."/>
            <person name="Bader C.D."/>
            <person name="Teijaro C.N."/>
            <person name="Fluegel L."/>
            <person name="Davis C.M."/>
            <person name="Simpson J.R."/>
            <person name="Lauterbach L."/>
            <person name="Steele A.D."/>
            <person name="Gui C."/>
            <person name="Meng S."/>
            <person name="Li G."/>
            <person name="Viehrig K."/>
            <person name="Ye F."/>
            <person name="Su P."/>
            <person name="Kiefer A.F."/>
            <person name="Nichols A."/>
            <person name="Cepeda A.J."/>
            <person name="Yan W."/>
            <person name="Fan B."/>
            <person name="Jiang Y."/>
            <person name="Adhikari A."/>
            <person name="Zheng C.-J."/>
            <person name="Schuster L."/>
            <person name="Cowan T.M."/>
            <person name="Smanski M.J."/>
            <person name="Chevrette M.G."/>
            <person name="De Carvalho L.P.S."/>
            <person name="Shen B."/>
        </authorList>
    </citation>
    <scope>NUCLEOTIDE SEQUENCE [LARGE SCALE GENOMIC DNA]</scope>
    <source>
        <strain evidence="1 2">NPDC077409</strain>
    </source>
</reference>
<gene>
    <name evidence="1" type="ORF">ACIGG6_08145</name>
</gene>
<evidence type="ECO:0000313" key="2">
    <source>
        <dbReference type="Proteomes" id="UP001614338"/>
    </source>
</evidence>
<evidence type="ECO:0000313" key="1">
    <source>
        <dbReference type="EMBL" id="MFI8749963.1"/>
    </source>
</evidence>